<reference evidence="2" key="1">
    <citation type="submission" date="2016-06" db="EMBL/GenBank/DDBJ databases">
        <authorList>
            <person name="Varghese N."/>
            <person name="Submissions Spin"/>
        </authorList>
    </citation>
    <scope>NUCLEOTIDE SEQUENCE [LARGE SCALE GENOMIC DNA]</scope>
    <source>
        <strain evidence="2">DSM 44983</strain>
    </source>
</reference>
<name>A0A109IKV0_9ACTN</name>
<proteinExistence type="predicted"/>
<dbReference type="EMBL" id="LT607752">
    <property type="protein sequence ID" value="SCG60925.1"/>
    <property type="molecule type" value="Genomic_DNA"/>
</dbReference>
<accession>A0A109IKV0</accession>
<organism evidence="1 2">
    <name type="scientific">Micromonospora rifamycinica</name>
    <dbReference type="NCBI Taxonomy" id="291594"/>
    <lineage>
        <taxon>Bacteria</taxon>
        <taxon>Bacillati</taxon>
        <taxon>Actinomycetota</taxon>
        <taxon>Actinomycetes</taxon>
        <taxon>Micromonosporales</taxon>
        <taxon>Micromonosporaceae</taxon>
        <taxon>Micromonospora</taxon>
    </lineage>
</organism>
<dbReference type="Proteomes" id="UP000198226">
    <property type="component" value="Chromosome I"/>
</dbReference>
<dbReference type="AlphaFoldDB" id="A0A109IKV0"/>
<keyword evidence="2" id="KW-1185">Reference proteome</keyword>
<protein>
    <submittedName>
        <fullName evidence="1">Uncharacterized protein</fullName>
    </submittedName>
</protein>
<evidence type="ECO:0000313" key="2">
    <source>
        <dbReference type="Proteomes" id="UP000198226"/>
    </source>
</evidence>
<gene>
    <name evidence="1" type="ORF">GA0070623_2812</name>
</gene>
<dbReference type="OrthoDB" id="3405526at2"/>
<sequence length="189" mass="19561">MSAVAAARERVRAARTAARRVALLPLLVRGAVFLVGLAGLLLAYPVELFSARSVLALTVVAVLPAVAPRRVWPTFAALVTVVGWVFASAGYDRPIALWRLLAVAALLYLGHTLCALAAVLPYDGAIDPNVVLRWVTRAGAVVLASAVIGVLLAGSGQLGPDSGSQAVTVVGLLVAVGTSGLLGWLLRRR</sequence>
<evidence type="ECO:0000313" key="1">
    <source>
        <dbReference type="EMBL" id="SCG60925.1"/>
    </source>
</evidence>